<accession>A0A816Q0D8</accession>
<dbReference type="AlphaFoldDB" id="A0A816Q0D8"/>
<dbReference type="EMBL" id="HG994370">
    <property type="protein sequence ID" value="CAF2054516.1"/>
    <property type="molecule type" value="Genomic_DNA"/>
</dbReference>
<reference evidence="1" key="1">
    <citation type="submission" date="2021-01" db="EMBL/GenBank/DDBJ databases">
        <authorList>
            <consortium name="Genoscope - CEA"/>
            <person name="William W."/>
        </authorList>
    </citation>
    <scope>NUCLEOTIDE SEQUENCE</scope>
</reference>
<protein>
    <submittedName>
        <fullName evidence="1">(rape) hypothetical protein</fullName>
    </submittedName>
</protein>
<proteinExistence type="predicted"/>
<gene>
    <name evidence="1" type="ORF">DARMORV10_C06P03830.1</name>
</gene>
<organism evidence="1">
    <name type="scientific">Brassica napus</name>
    <name type="common">Rape</name>
    <dbReference type="NCBI Taxonomy" id="3708"/>
    <lineage>
        <taxon>Eukaryota</taxon>
        <taxon>Viridiplantae</taxon>
        <taxon>Streptophyta</taxon>
        <taxon>Embryophyta</taxon>
        <taxon>Tracheophyta</taxon>
        <taxon>Spermatophyta</taxon>
        <taxon>Magnoliopsida</taxon>
        <taxon>eudicotyledons</taxon>
        <taxon>Gunneridae</taxon>
        <taxon>Pentapetalae</taxon>
        <taxon>rosids</taxon>
        <taxon>malvids</taxon>
        <taxon>Brassicales</taxon>
        <taxon>Brassicaceae</taxon>
        <taxon>Brassiceae</taxon>
        <taxon>Brassica</taxon>
    </lineage>
</organism>
<sequence>MYPSPSRLPSLRNSHLLSDSTTIPDLLKLRKLAAQALKAYRSIFESSHLSASVSVRRNSRLLCKFTELSKSPPLKPRKFAALTELSKSEVAFNSSPVVKLVKAKKDGFGGDRGTTDSMKVMSVKSGSNSLKVYV</sequence>
<evidence type="ECO:0000313" key="1">
    <source>
        <dbReference type="EMBL" id="CAF2054516.1"/>
    </source>
</evidence>
<dbReference type="Proteomes" id="UP001295469">
    <property type="component" value="Chromosome C06"/>
</dbReference>
<name>A0A816Q0D8_BRANA</name>